<organism evidence="3 4">
    <name type="scientific">Streptomyces humicola</name>
    <dbReference type="NCBI Taxonomy" id="2953240"/>
    <lineage>
        <taxon>Bacteria</taxon>
        <taxon>Bacillati</taxon>
        <taxon>Actinomycetota</taxon>
        <taxon>Actinomycetes</taxon>
        <taxon>Kitasatosporales</taxon>
        <taxon>Streptomycetaceae</taxon>
        <taxon>Streptomyces</taxon>
    </lineage>
</organism>
<accession>A0ABT1Q344</accession>
<evidence type="ECO:0000256" key="2">
    <source>
        <dbReference type="SAM" id="MobiDB-lite"/>
    </source>
</evidence>
<dbReference type="Proteomes" id="UP001057702">
    <property type="component" value="Unassembled WGS sequence"/>
</dbReference>
<keyword evidence="4" id="KW-1185">Reference proteome</keyword>
<dbReference type="SUPFAM" id="SSF52540">
    <property type="entry name" value="P-loop containing nucleoside triphosphate hydrolases"/>
    <property type="match status" value="1"/>
</dbReference>
<feature type="coiled-coil region" evidence="1">
    <location>
        <begin position="770"/>
        <end position="837"/>
    </location>
</feature>
<dbReference type="RefSeq" id="WP_255923412.1">
    <property type="nucleotide sequence ID" value="NZ_JANFNG010000034.1"/>
</dbReference>
<proteinExistence type="predicted"/>
<dbReference type="EMBL" id="JANFNG010000034">
    <property type="protein sequence ID" value="MCQ4084347.1"/>
    <property type="molecule type" value="Genomic_DNA"/>
</dbReference>
<evidence type="ECO:0008006" key="5">
    <source>
        <dbReference type="Google" id="ProtNLM"/>
    </source>
</evidence>
<evidence type="ECO:0000313" key="3">
    <source>
        <dbReference type="EMBL" id="MCQ4084347.1"/>
    </source>
</evidence>
<reference evidence="3" key="1">
    <citation type="submission" date="2022-06" db="EMBL/GenBank/DDBJ databases">
        <title>Draft genome sequence of Streptomyces sp. RB6PN25 isolated from peat swamp forest in Thailand.</title>
        <authorList>
            <person name="Duangmal K."/>
            <person name="Klaysubun C."/>
        </authorList>
    </citation>
    <scope>NUCLEOTIDE SEQUENCE</scope>
    <source>
        <strain evidence="3">RB6PN25</strain>
    </source>
</reference>
<evidence type="ECO:0000313" key="4">
    <source>
        <dbReference type="Proteomes" id="UP001057702"/>
    </source>
</evidence>
<sequence>MRIHTVTARAFGPLVGETLILTPGMTVVHGGNESAKSSWHAATYAALCGRRRARGRQTTEDQRFADRHRPWDRPEEWGVSCILSLDDGRRIELRHDLAGMVDCRATDLALGRDVSAEIMHDGAPDGSRWLGLDRRSFAATGSVTQAELLSVLDAAGSLQEHLQRAAANANTDSTAAQALECLQAFQREHVGSDRSNSTRPLRRAKDRLVRAEEHLNVVQRLHEDYLQFVAEAQECREAARAAADEVQTRDRVIVRLDRLIDHAADAARKQEIANRLVERLNTVSSELSRERHRLERARQLHSVLGGKAPDDGLIGESTARLVGDAISAWKAAPAAPVLTGPTSAELAAMIAELPEPPDGDTAVHDEVRAATSEFEKAAAVLEEHLRSRPAESQADTEVDTAVRVGPARLRELAQAMTAPLPEMPDGLLSELDATAAERSRTAEALEQARRQHGEAQRDLRDAESARAAVQGRLAAQQEARVAAAAIKAAATKRRRTELAGAGVLSLAGGAGLLAAGQSVVSAVSGILGVALLVVAALRRRARPNANTEEEPAPELAAAEQRLAQASQRVTDSDTVVRRLEAELASAEGAAAAAQARQDEHQRAVRTAETVREKTAALCAELDVPGDAERLATLAAQAEHAIATTEATAHWTERFERLRAGVDQAERLLRDTLVAHGTDGTGGSIEAMRNDYEDQCRARAEQAAAASQRAALLQQLEARREREHNAAQAEALRAAALTDLVAAAEAAAVRVDSALNTDDVTGTAWALTAALTQWQHERATAQAALDEQRSQWSTLQTLLDGAGLDDLAAAVTTMESRHAQAETEAHTAEEQARTAAAKLAEGAEREGIPHPDTVRLTGLRERARQALGEARTTASYAADCAAAADGALQERTRALPSVPEAEEGAAAARRELDRVEQLDIVLSLTQQFLHNAQERVHRDIAPVLAGSLKQWLPRITGGRYVDAIVDPSDLRVRVCGDQRTLRHSERLSRGTAEQIYLLLRIALASHLAVRDESCPLLLDDVTVQSDAERTRRLLELLHELSAHQQVILFAQEQLIVDWARDTLTGPADSVVALRPVASQ</sequence>
<protein>
    <recommendedName>
        <fullName evidence="5">Rad50/SbcC-type AAA domain-containing protein</fullName>
    </recommendedName>
</protein>
<dbReference type="Gene3D" id="3.40.50.300">
    <property type="entry name" value="P-loop containing nucleotide triphosphate hydrolases"/>
    <property type="match status" value="2"/>
</dbReference>
<gene>
    <name evidence="3" type="ORF">NGB36_28140</name>
</gene>
<dbReference type="PANTHER" id="PTHR41259">
    <property type="entry name" value="DOUBLE-STRAND BREAK REPAIR RAD50 ATPASE, PUTATIVE-RELATED"/>
    <property type="match status" value="1"/>
</dbReference>
<name>A0ABT1Q344_9ACTN</name>
<evidence type="ECO:0000256" key="1">
    <source>
        <dbReference type="SAM" id="Coils"/>
    </source>
</evidence>
<dbReference type="InterPro" id="IPR027417">
    <property type="entry name" value="P-loop_NTPase"/>
</dbReference>
<feature type="region of interest" description="Disordered" evidence="2">
    <location>
        <begin position="436"/>
        <end position="463"/>
    </location>
</feature>
<dbReference type="PANTHER" id="PTHR41259:SF1">
    <property type="entry name" value="DOUBLE-STRAND BREAK REPAIR RAD50 ATPASE, PUTATIVE-RELATED"/>
    <property type="match status" value="1"/>
</dbReference>
<keyword evidence="1" id="KW-0175">Coiled coil</keyword>
<comment type="caution">
    <text evidence="3">The sequence shown here is derived from an EMBL/GenBank/DDBJ whole genome shotgun (WGS) entry which is preliminary data.</text>
</comment>